<sequence>MTTAARPTFDPARGYDSKAPTLQYSSRDLAAHTKLKYRQTGQLTTEELENIDLKEELLKAEREHFEKKQGEQLREAGAAGEDQYSESRRRLLLETATIDRDDSDDDSEEDDVSSDEDEEEDDTAALLLELEKIKKERAEEKERMELEKMESVERQRQEEAMNGNPLLRKDFSVKRRWDDDVIFKNQARGVDDKPKKRFINDTLRSDFHRKFMNKYVK</sequence>
<proteinExistence type="predicted"/>
<comment type="caution">
    <text evidence="1">The sequence shown here is derived from an EMBL/GenBank/DDBJ whole genome shotgun (WGS) entry which is preliminary data.</text>
</comment>
<keyword evidence="2" id="KW-1185">Reference proteome</keyword>
<dbReference type="EMBL" id="CAJVQC010006800">
    <property type="protein sequence ID" value="CAG8571488.1"/>
    <property type="molecule type" value="Genomic_DNA"/>
</dbReference>
<gene>
    <name evidence="1" type="ORF">RPERSI_LOCUS4774</name>
</gene>
<accession>A0ACA9M5P8</accession>
<reference evidence="1" key="1">
    <citation type="submission" date="2021-06" db="EMBL/GenBank/DDBJ databases">
        <authorList>
            <person name="Kallberg Y."/>
            <person name="Tangrot J."/>
            <person name="Rosling A."/>
        </authorList>
    </citation>
    <scope>NUCLEOTIDE SEQUENCE</scope>
    <source>
        <strain evidence="1">MA461A</strain>
    </source>
</reference>
<name>A0ACA9M5P8_9GLOM</name>
<protein>
    <submittedName>
        <fullName evidence="1">16486_t:CDS:1</fullName>
    </submittedName>
</protein>
<dbReference type="Proteomes" id="UP000789920">
    <property type="component" value="Unassembled WGS sequence"/>
</dbReference>
<evidence type="ECO:0000313" key="2">
    <source>
        <dbReference type="Proteomes" id="UP000789920"/>
    </source>
</evidence>
<evidence type="ECO:0000313" key="1">
    <source>
        <dbReference type="EMBL" id="CAG8571488.1"/>
    </source>
</evidence>
<organism evidence="1 2">
    <name type="scientific">Racocetra persica</name>
    <dbReference type="NCBI Taxonomy" id="160502"/>
    <lineage>
        <taxon>Eukaryota</taxon>
        <taxon>Fungi</taxon>
        <taxon>Fungi incertae sedis</taxon>
        <taxon>Mucoromycota</taxon>
        <taxon>Glomeromycotina</taxon>
        <taxon>Glomeromycetes</taxon>
        <taxon>Diversisporales</taxon>
        <taxon>Gigasporaceae</taxon>
        <taxon>Racocetra</taxon>
    </lineage>
</organism>